<gene>
    <name evidence="1" type="ORF">B0I27_104216</name>
</gene>
<evidence type="ECO:0000313" key="1">
    <source>
        <dbReference type="EMBL" id="PRY53206.1"/>
    </source>
</evidence>
<dbReference type="EMBL" id="PVTH01000004">
    <property type="protein sequence ID" value="PRY53206.1"/>
    <property type="molecule type" value="Genomic_DNA"/>
</dbReference>
<proteinExistence type="predicted"/>
<organism evidence="1 2">
    <name type="scientific">Arcticibacter pallidicorallinus</name>
    <dbReference type="NCBI Taxonomy" id="1259464"/>
    <lineage>
        <taxon>Bacteria</taxon>
        <taxon>Pseudomonadati</taxon>
        <taxon>Bacteroidota</taxon>
        <taxon>Sphingobacteriia</taxon>
        <taxon>Sphingobacteriales</taxon>
        <taxon>Sphingobacteriaceae</taxon>
        <taxon>Arcticibacter</taxon>
    </lineage>
</organism>
<dbReference type="Proteomes" id="UP000238034">
    <property type="component" value="Unassembled WGS sequence"/>
</dbReference>
<dbReference type="AlphaFoldDB" id="A0A2T0U5K7"/>
<evidence type="ECO:0000313" key="2">
    <source>
        <dbReference type="Proteomes" id="UP000238034"/>
    </source>
</evidence>
<dbReference type="Pfam" id="PF20001">
    <property type="entry name" value="DUF6428"/>
    <property type="match status" value="1"/>
</dbReference>
<dbReference type="OrthoDB" id="66316at2"/>
<protein>
    <submittedName>
        <fullName evidence="1">Uncharacterized protein</fullName>
    </submittedName>
</protein>
<comment type="caution">
    <text evidence="1">The sequence shown here is derived from an EMBL/GenBank/DDBJ whole genome shotgun (WGS) entry which is preliminary data.</text>
</comment>
<name>A0A2T0U5K7_9SPHI</name>
<dbReference type="RefSeq" id="WP_106292783.1">
    <property type="nucleotide sequence ID" value="NZ_PVTH01000004.1"/>
</dbReference>
<accession>A0A2T0U5K7</accession>
<dbReference type="InterPro" id="IPR045534">
    <property type="entry name" value="DUF6428"/>
</dbReference>
<keyword evidence="2" id="KW-1185">Reference proteome</keyword>
<reference evidence="1 2" key="1">
    <citation type="submission" date="2018-03" db="EMBL/GenBank/DDBJ databases">
        <title>Genomic Encyclopedia of Type Strains, Phase III (KMG-III): the genomes of soil and plant-associated and newly described type strains.</title>
        <authorList>
            <person name="Whitman W."/>
        </authorList>
    </citation>
    <scope>NUCLEOTIDE SEQUENCE [LARGE SCALE GENOMIC DNA]</scope>
    <source>
        <strain evidence="1 2">CGMCC 1.9313</strain>
    </source>
</reference>
<sequence>MKLSEIKSHLAQAESVNFELGDGTLVPEHFHVTEVGVITKDFIDCGGVVRHEKVANFQLWDANDYEHRLKAGKLLNIISLSEKVLGMEDLEIEVEYQGQTIGKYDLGYDGNNFLLLAKKTACLAQDQCGIPSEKQKVQLKNLAVSGSVCTPGGNCC</sequence>